<dbReference type="RefSeq" id="WP_191322618.1">
    <property type="nucleotide sequence ID" value="NZ_BMZP01000001.1"/>
</dbReference>
<dbReference type="InterPro" id="IPR050389">
    <property type="entry name" value="LysR-type_TF"/>
</dbReference>
<dbReference type="PANTHER" id="PTHR30118">
    <property type="entry name" value="HTH-TYPE TRANSCRIPTIONAL REGULATOR LEUO-RELATED"/>
    <property type="match status" value="1"/>
</dbReference>
<dbReference type="PROSITE" id="PS50931">
    <property type="entry name" value="HTH_LYSR"/>
    <property type="match status" value="1"/>
</dbReference>
<proteinExistence type="inferred from homology"/>
<dbReference type="PRINTS" id="PR00039">
    <property type="entry name" value="HTHLYSR"/>
</dbReference>
<dbReference type="EMBL" id="JBHRYE010000011">
    <property type="protein sequence ID" value="MFC3671365.1"/>
    <property type="molecule type" value="Genomic_DNA"/>
</dbReference>
<evidence type="ECO:0000256" key="4">
    <source>
        <dbReference type="ARBA" id="ARBA00023163"/>
    </source>
</evidence>
<evidence type="ECO:0000259" key="5">
    <source>
        <dbReference type="PROSITE" id="PS50931"/>
    </source>
</evidence>
<name>A0ABV7V2N9_9SPHN</name>
<dbReference type="Pfam" id="PF03466">
    <property type="entry name" value="LysR_substrate"/>
    <property type="match status" value="1"/>
</dbReference>
<evidence type="ECO:0000256" key="2">
    <source>
        <dbReference type="ARBA" id="ARBA00023015"/>
    </source>
</evidence>
<protein>
    <submittedName>
        <fullName evidence="6">LysR family transcriptional regulator</fullName>
    </submittedName>
</protein>
<evidence type="ECO:0000256" key="1">
    <source>
        <dbReference type="ARBA" id="ARBA00009437"/>
    </source>
</evidence>
<comment type="caution">
    <text evidence="6">The sequence shown here is derived from an EMBL/GenBank/DDBJ whole genome shotgun (WGS) entry which is preliminary data.</text>
</comment>
<comment type="similarity">
    <text evidence="1">Belongs to the LysR transcriptional regulatory family.</text>
</comment>
<dbReference type="InterPro" id="IPR000847">
    <property type="entry name" value="LysR_HTH_N"/>
</dbReference>
<evidence type="ECO:0000313" key="7">
    <source>
        <dbReference type="Proteomes" id="UP001595683"/>
    </source>
</evidence>
<reference evidence="7" key="1">
    <citation type="journal article" date="2019" name="Int. J. Syst. Evol. Microbiol.">
        <title>The Global Catalogue of Microorganisms (GCM) 10K type strain sequencing project: providing services to taxonomists for standard genome sequencing and annotation.</title>
        <authorList>
            <consortium name="The Broad Institute Genomics Platform"/>
            <consortium name="The Broad Institute Genome Sequencing Center for Infectious Disease"/>
            <person name="Wu L."/>
            <person name="Ma J."/>
        </authorList>
    </citation>
    <scope>NUCLEOTIDE SEQUENCE [LARGE SCALE GENOMIC DNA]</scope>
    <source>
        <strain evidence="7">KCTC 42224</strain>
    </source>
</reference>
<dbReference type="InterPro" id="IPR036388">
    <property type="entry name" value="WH-like_DNA-bd_sf"/>
</dbReference>
<sequence>MRFKGLDLNLLVVLDVLLERQNVTRAAEQLNTTQPAISAALRRLRDHFGDMLLAQNGKQMLPTAYALALREPLRALLSDANALVSIQAGFEPATSRRNFRIMASDFVASAILGEWFPGVRKIAPDISFTVSPPGDASLGLLDSGELDLFISPQQFLSAMHPARLLFEDRHVVAGWSENPLIREPVTRQTLVASKFIAAQIGRDRRSFAADELAECGITMRIAMGAAYFSIVADLLESTDCLAIIPERYARRAARHRPIAWQPLPVPIAPLHECVQYHRTRAEDPGLKWLIGNLMDSIGQSDSGATD</sequence>
<gene>
    <name evidence="6" type="ORF">ACFOOT_08005</name>
</gene>
<accession>A0ABV7V2N9</accession>
<dbReference type="SUPFAM" id="SSF46785">
    <property type="entry name" value="Winged helix' DNA-binding domain"/>
    <property type="match status" value="1"/>
</dbReference>
<dbReference type="InterPro" id="IPR005119">
    <property type="entry name" value="LysR_subst-bd"/>
</dbReference>
<dbReference type="InterPro" id="IPR036390">
    <property type="entry name" value="WH_DNA-bd_sf"/>
</dbReference>
<dbReference type="PANTHER" id="PTHR30118:SF6">
    <property type="entry name" value="HTH-TYPE TRANSCRIPTIONAL REGULATOR LEUO"/>
    <property type="match status" value="1"/>
</dbReference>
<dbReference type="SUPFAM" id="SSF53850">
    <property type="entry name" value="Periplasmic binding protein-like II"/>
    <property type="match status" value="1"/>
</dbReference>
<feature type="domain" description="HTH lysR-type" evidence="5">
    <location>
        <begin position="6"/>
        <end position="63"/>
    </location>
</feature>
<dbReference type="Gene3D" id="3.40.190.10">
    <property type="entry name" value="Periplasmic binding protein-like II"/>
    <property type="match status" value="2"/>
</dbReference>
<organism evidence="6 7">
    <name type="scientific">Novosphingobium pokkalii</name>
    <dbReference type="NCBI Taxonomy" id="1770194"/>
    <lineage>
        <taxon>Bacteria</taxon>
        <taxon>Pseudomonadati</taxon>
        <taxon>Pseudomonadota</taxon>
        <taxon>Alphaproteobacteria</taxon>
        <taxon>Sphingomonadales</taxon>
        <taxon>Sphingomonadaceae</taxon>
        <taxon>Novosphingobium</taxon>
    </lineage>
</organism>
<dbReference type="Gene3D" id="1.10.10.10">
    <property type="entry name" value="Winged helix-like DNA-binding domain superfamily/Winged helix DNA-binding domain"/>
    <property type="match status" value="1"/>
</dbReference>
<keyword evidence="7" id="KW-1185">Reference proteome</keyword>
<keyword evidence="4" id="KW-0804">Transcription</keyword>
<evidence type="ECO:0000256" key="3">
    <source>
        <dbReference type="ARBA" id="ARBA00023125"/>
    </source>
</evidence>
<keyword evidence="2" id="KW-0805">Transcription regulation</keyword>
<dbReference type="Proteomes" id="UP001595683">
    <property type="component" value="Unassembled WGS sequence"/>
</dbReference>
<evidence type="ECO:0000313" key="6">
    <source>
        <dbReference type="EMBL" id="MFC3671365.1"/>
    </source>
</evidence>
<keyword evidence="3" id="KW-0238">DNA-binding</keyword>
<dbReference type="Pfam" id="PF00126">
    <property type="entry name" value="HTH_1"/>
    <property type="match status" value="1"/>
</dbReference>